<dbReference type="RefSeq" id="WP_169529198.1">
    <property type="nucleotide sequence ID" value="NZ_JABBGH010000001.1"/>
</dbReference>
<name>A0A7Y0AAN6_9BACT</name>
<keyword evidence="1" id="KW-0732">Signal</keyword>
<dbReference type="EMBL" id="JABBGH010000001">
    <property type="protein sequence ID" value="NML63865.1"/>
    <property type="molecule type" value="Genomic_DNA"/>
</dbReference>
<accession>A0A7Y0AAN6</accession>
<gene>
    <name evidence="2" type="ORF">HHL22_01475</name>
</gene>
<sequence>MKFFAALLFWFSLLPALGQQPRFAVRRLRLPPELAYYDNQFSGLSISGNQLIIMSESRLQDKAEAKLYTVKLADLDHQLRDSTFALPYQKLPLQHLEKLRARMHQAGQSYEGLEAMLADGATIYFSVETATPSTNCYLLKGTLGPKAVVLDTTVLVPLPKPLAPGGAHIYNAGFEALAAVHKRLYAFFEYNYFPTANSVYELNERRLSNYSPLGQQPIAKVPFRVTDLTPAGGDRFVGINYFFKGDGGDAVYRTPASETANAALIVDKADKSGYKNYCRLITIELKNNQFSWQPLWEFPEQYRSYNWEGIAAYQGGYFIINDKYSPSKPYQTTLLYLQPLGK</sequence>
<dbReference type="Proteomes" id="UP000559626">
    <property type="component" value="Unassembled WGS sequence"/>
</dbReference>
<proteinExistence type="predicted"/>
<keyword evidence="3" id="KW-1185">Reference proteome</keyword>
<evidence type="ECO:0000313" key="3">
    <source>
        <dbReference type="Proteomes" id="UP000559626"/>
    </source>
</evidence>
<organism evidence="2 3">
    <name type="scientific">Hymenobacter polaris</name>
    <dbReference type="NCBI Taxonomy" id="2682546"/>
    <lineage>
        <taxon>Bacteria</taxon>
        <taxon>Pseudomonadati</taxon>
        <taxon>Bacteroidota</taxon>
        <taxon>Cytophagia</taxon>
        <taxon>Cytophagales</taxon>
        <taxon>Hymenobacteraceae</taxon>
        <taxon>Hymenobacter</taxon>
    </lineage>
</organism>
<protein>
    <submittedName>
        <fullName evidence="2">Uncharacterized protein</fullName>
    </submittedName>
</protein>
<evidence type="ECO:0000313" key="2">
    <source>
        <dbReference type="EMBL" id="NML63865.1"/>
    </source>
</evidence>
<feature type="chain" id="PRO_5030643013" evidence="1">
    <location>
        <begin position="19"/>
        <end position="342"/>
    </location>
</feature>
<feature type="signal peptide" evidence="1">
    <location>
        <begin position="1"/>
        <end position="18"/>
    </location>
</feature>
<reference evidence="2 3" key="1">
    <citation type="submission" date="2020-04" db="EMBL/GenBank/DDBJ databases">
        <title>Hymenobacter polaris sp. nov., isolated from Arctic soil.</title>
        <authorList>
            <person name="Dahal R.H."/>
        </authorList>
    </citation>
    <scope>NUCLEOTIDE SEQUENCE [LARGE SCALE GENOMIC DNA]</scope>
    <source>
        <strain evidence="2 3">RP-2-7</strain>
    </source>
</reference>
<evidence type="ECO:0000256" key="1">
    <source>
        <dbReference type="SAM" id="SignalP"/>
    </source>
</evidence>
<dbReference type="AlphaFoldDB" id="A0A7Y0AAN6"/>
<comment type="caution">
    <text evidence="2">The sequence shown here is derived from an EMBL/GenBank/DDBJ whole genome shotgun (WGS) entry which is preliminary data.</text>
</comment>